<organism evidence="14 15">
    <name type="scientific">Aporhodopirellula rubra</name>
    <dbReference type="NCBI Taxonomy" id="980271"/>
    <lineage>
        <taxon>Bacteria</taxon>
        <taxon>Pseudomonadati</taxon>
        <taxon>Planctomycetota</taxon>
        <taxon>Planctomycetia</taxon>
        <taxon>Pirellulales</taxon>
        <taxon>Pirellulaceae</taxon>
        <taxon>Aporhodopirellula</taxon>
    </lineage>
</organism>
<keyword evidence="9" id="KW-0975">Bacterial flagellum</keyword>
<evidence type="ECO:0000256" key="6">
    <source>
        <dbReference type="ARBA" id="ARBA00022500"/>
    </source>
</evidence>
<dbReference type="Pfam" id="PF01052">
    <property type="entry name" value="FliMN_C"/>
    <property type="match status" value="1"/>
</dbReference>
<evidence type="ECO:0000256" key="4">
    <source>
        <dbReference type="ARBA" id="ARBA00021898"/>
    </source>
</evidence>
<dbReference type="EMBL" id="JACHXU010000003">
    <property type="protein sequence ID" value="MBB3205322.1"/>
    <property type="molecule type" value="Genomic_DNA"/>
</dbReference>
<dbReference type="RefSeq" id="WP_184302721.1">
    <property type="nucleotide sequence ID" value="NZ_JACHXU010000003.1"/>
</dbReference>
<evidence type="ECO:0000256" key="11">
    <source>
        <dbReference type="NCBIfam" id="TIGR01397"/>
    </source>
</evidence>
<evidence type="ECO:0000256" key="1">
    <source>
        <dbReference type="ARBA" id="ARBA00004117"/>
    </source>
</evidence>
<keyword evidence="14" id="KW-0966">Cell projection</keyword>
<proteinExistence type="inferred from homology"/>
<evidence type="ECO:0000256" key="7">
    <source>
        <dbReference type="ARBA" id="ARBA00022779"/>
    </source>
</evidence>
<feature type="region of interest" description="Disordered" evidence="12">
    <location>
        <begin position="391"/>
        <end position="418"/>
    </location>
</feature>
<feature type="region of interest" description="Disordered" evidence="12">
    <location>
        <begin position="1"/>
        <end position="101"/>
    </location>
</feature>
<dbReference type="GO" id="GO:0050918">
    <property type="term" value="P:positive chemotaxis"/>
    <property type="evidence" value="ECO:0007669"/>
    <property type="project" value="TreeGrafter"/>
</dbReference>
<comment type="function">
    <text evidence="10">FliM is one of three proteins (FliG, FliN, FliM) that forms the rotor-mounted switch complex (C ring), located at the base of the basal body. This complex interacts with the CheY and CheZ chemotaxis proteins, in addition to contacting components of the motor that determine the direction of flagellar rotation.</text>
</comment>
<evidence type="ECO:0000256" key="2">
    <source>
        <dbReference type="ARBA" id="ARBA00004202"/>
    </source>
</evidence>
<keyword evidence="14" id="KW-0282">Flagellum</keyword>
<protein>
    <recommendedName>
        <fullName evidence="4 11">Flagellar motor switch protein FliM</fullName>
    </recommendedName>
</protein>
<dbReference type="PANTHER" id="PTHR30034">
    <property type="entry name" value="FLAGELLAR MOTOR SWITCH PROTEIN FLIM"/>
    <property type="match status" value="1"/>
</dbReference>
<feature type="compositionally biased region" description="Low complexity" evidence="12">
    <location>
        <begin position="49"/>
        <end position="64"/>
    </location>
</feature>
<dbReference type="SUPFAM" id="SSF103039">
    <property type="entry name" value="CheC-like"/>
    <property type="match status" value="1"/>
</dbReference>
<dbReference type="InterPro" id="IPR001543">
    <property type="entry name" value="FliN-like_C"/>
</dbReference>
<comment type="similarity">
    <text evidence="3">Belongs to the FliM family.</text>
</comment>
<evidence type="ECO:0000256" key="10">
    <source>
        <dbReference type="ARBA" id="ARBA00025044"/>
    </source>
</evidence>
<dbReference type="InterPro" id="IPR028976">
    <property type="entry name" value="CheC-like_sf"/>
</dbReference>
<gene>
    <name evidence="14" type="ORF">FHS27_001122</name>
</gene>
<evidence type="ECO:0000313" key="14">
    <source>
        <dbReference type="EMBL" id="MBB3205322.1"/>
    </source>
</evidence>
<keyword evidence="14" id="KW-0969">Cilium</keyword>
<dbReference type="Gene3D" id="2.30.330.10">
    <property type="entry name" value="SpoA-like"/>
    <property type="match status" value="1"/>
</dbReference>
<evidence type="ECO:0000256" key="8">
    <source>
        <dbReference type="ARBA" id="ARBA00023136"/>
    </source>
</evidence>
<dbReference type="AlphaFoldDB" id="A0A7W5DXB9"/>
<keyword evidence="8" id="KW-0472">Membrane</keyword>
<dbReference type="CDD" id="cd17908">
    <property type="entry name" value="FliM"/>
    <property type="match status" value="1"/>
</dbReference>
<keyword evidence="7" id="KW-0283">Flagellar rotation</keyword>
<comment type="subcellular location">
    <subcellularLocation>
        <location evidence="1">Bacterial flagellum basal body</location>
    </subcellularLocation>
    <subcellularLocation>
        <location evidence="2">Cell membrane</location>
        <topology evidence="2">Peripheral membrane protein</topology>
    </subcellularLocation>
</comment>
<dbReference type="GO" id="GO:0003774">
    <property type="term" value="F:cytoskeletal motor activity"/>
    <property type="evidence" value="ECO:0007669"/>
    <property type="project" value="InterPro"/>
</dbReference>
<dbReference type="InterPro" id="IPR001689">
    <property type="entry name" value="Flag_FliM"/>
</dbReference>
<dbReference type="GO" id="GO:0009425">
    <property type="term" value="C:bacterial-type flagellum basal body"/>
    <property type="evidence" value="ECO:0007669"/>
    <property type="project" value="UniProtKB-SubCell"/>
</dbReference>
<evidence type="ECO:0000256" key="9">
    <source>
        <dbReference type="ARBA" id="ARBA00023143"/>
    </source>
</evidence>
<evidence type="ECO:0000256" key="12">
    <source>
        <dbReference type="SAM" id="MobiDB-lite"/>
    </source>
</evidence>
<evidence type="ECO:0000259" key="13">
    <source>
        <dbReference type="Pfam" id="PF01052"/>
    </source>
</evidence>
<sequence>MSDESLSQNQVENLLKAMETANLDEDDAATESDSEDAATEDAVSTMEETASVDSPSADSPSTDSEVTDEKTDVDRGPMISGTKARSPEGKPYSPGVQPGARITAYDFKRPERVGKDQMRAMQSLHESIARNFGASISGLLRTMLEVKLLSVDQLTYSEFVFSLDNPSCFNIIKPSPLEGHWVLDIAPSLAFAIIDRMLGGDPVPGETIRRPLTEIETRLMCRVVDLFLEQIVPAWENVIKLEPVIESTESNPQLAQIVPPNEVAILIGFEVLLGKNRGMMNLCIPFNSIEKYNTKLSRNGWVGYGKSKPTDRTRRKITDSIDTAAVDVVVTLARSRIKTSDLLDLSVGDIITTEQEVGQSLEVAIQDVPKFHASAGAYKGKKAVQIQTMMETKRRAEEPDADETPAADPADETPAPQLTEAEVALANAEKLLAQAENK</sequence>
<keyword evidence="5" id="KW-1003">Cell membrane</keyword>
<feature type="compositionally biased region" description="Acidic residues" evidence="12">
    <location>
        <begin position="399"/>
        <end position="411"/>
    </location>
</feature>
<dbReference type="Proteomes" id="UP000536179">
    <property type="component" value="Unassembled WGS sequence"/>
</dbReference>
<name>A0A7W5DXB9_9BACT</name>
<feature type="compositionally biased region" description="Polar residues" evidence="12">
    <location>
        <begin position="1"/>
        <end position="12"/>
    </location>
</feature>
<dbReference type="PANTHER" id="PTHR30034:SF6">
    <property type="entry name" value="YOP PROTEINS TRANSLOCATION PROTEIN Q"/>
    <property type="match status" value="1"/>
</dbReference>
<dbReference type="InterPro" id="IPR036429">
    <property type="entry name" value="SpoA-like_sf"/>
</dbReference>
<dbReference type="Pfam" id="PF02154">
    <property type="entry name" value="FliM"/>
    <property type="match status" value="1"/>
</dbReference>
<accession>A0A7W5DXB9</accession>
<feature type="domain" description="Flagellar motor switch protein FliN-like C-terminal" evidence="13">
    <location>
        <begin position="320"/>
        <end position="389"/>
    </location>
</feature>
<evidence type="ECO:0000313" key="15">
    <source>
        <dbReference type="Proteomes" id="UP000536179"/>
    </source>
</evidence>
<dbReference type="NCBIfam" id="TIGR01397">
    <property type="entry name" value="fliM_switch"/>
    <property type="match status" value="1"/>
</dbReference>
<feature type="compositionally biased region" description="Acidic residues" evidence="12">
    <location>
        <begin position="22"/>
        <end position="39"/>
    </location>
</feature>
<dbReference type="SUPFAM" id="SSF101801">
    <property type="entry name" value="Surface presentation of antigens (SPOA)"/>
    <property type="match status" value="1"/>
</dbReference>
<reference evidence="14 15" key="1">
    <citation type="submission" date="2020-08" db="EMBL/GenBank/DDBJ databases">
        <title>Genomic Encyclopedia of Type Strains, Phase III (KMG-III): the genomes of soil and plant-associated and newly described type strains.</title>
        <authorList>
            <person name="Whitman W."/>
        </authorList>
    </citation>
    <scope>NUCLEOTIDE SEQUENCE [LARGE SCALE GENOMIC DNA]</scope>
    <source>
        <strain evidence="14 15">CECT 8075</strain>
    </source>
</reference>
<keyword evidence="15" id="KW-1185">Reference proteome</keyword>
<dbReference type="GO" id="GO:0071978">
    <property type="term" value="P:bacterial-type flagellum-dependent swarming motility"/>
    <property type="evidence" value="ECO:0007669"/>
    <property type="project" value="TreeGrafter"/>
</dbReference>
<comment type="caution">
    <text evidence="14">The sequence shown here is derived from an EMBL/GenBank/DDBJ whole genome shotgun (WGS) entry which is preliminary data.</text>
</comment>
<evidence type="ECO:0000256" key="5">
    <source>
        <dbReference type="ARBA" id="ARBA00022475"/>
    </source>
</evidence>
<dbReference type="Gene3D" id="3.40.1550.10">
    <property type="entry name" value="CheC-like"/>
    <property type="match status" value="1"/>
</dbReference>
<evidence type="ECO:0000256" key="3">
    <source>
        <dbReference type="ARBA" id="ARBA00011049"/>
    </source>
</evidence>
<keyword evidence="6" id="KW-0145">Chemotaxis</keyword>
<dbReference type="GO" id="GO:0005886">
    <property type="term" value="C:plasma membrane"/>
    <property type="evidence" value="ECO:0007669"/>
    <property type="project" value="UniProtKB-SubCell"/>
</dbReference>